<organism evidence="1 2">
    <name type="scientific">Theobroma cacao</name>
    <name type="common">Cacao</name>
    <name type="synonym">Cocoa</name>
    <dbReference type="NCBI Taxonomy" id="3641"/>
    <lineage>
        <taxon>Eukaryota</taxon>
        <taxon>Viridiplantae</taxon>
        <taxon>Streptophyta</taxon>
        <taxon>Embryophyta</taxon>
        <taxon>Tracheophyta</taxon>
        <taxon>Spermatophyta</taxon>
        <taxon>Magnoliopsida</taxon>
        <taxon>eudicotyledons</taxon>
        <taxon>Gunneridae</taxon>
        <taxon>Pentapetalae</taxon>
        <taxon>rosids</taxon>
        <taxon>malvids</taxon>
        <taxon>Malvales</taxon>
        <taxon>Malvaceae</taxon>
        <taxon>Byttnerioideae</taxon>
        <taxon>Theobroma</taxon>
    </lineage>
</organism>
<dbReference type="Gramene" id="EOY21282">
    <property type="protein sequence ID" value="EOY21282"/>
    <property type="gene ID" value="TCM_012725"/>
</dbReference>
<evidence type="ECO:0000313" key="1">
    <source>
        <dbReference type="EMBL" id="EOY21282.1"/>
    </source>
</evidence>
<keyword evidence="2" id="KW-1185">Reference proteome</keyword>
<dbReference type="InParanoid" id="A0A061FWP0"/>
<dbReference type="Proteomes" id="UP000026915">
    <property type="component" value="Chromosome 3"/>
</dbReference>
<evidence type="ECO:0000313" key="2">
    <source>
        <dbReference type="Proteomes" id="UP000026915"/>
    </source>
</evidence>
<name>A0A061FWP0_THECC</name>
<reference evidence="1 2" key="1">
    <citation type="journal article" date="2013" name="Genome Biol.">
        <title>The genome sequence of the most widely cultivated cacao type and its use to identify candidate genes regulating pod color.</title>
        <authorList>
            <person name="Motamayor J.C."/>
            <person name="Mockaitis K."/>
            <person name="Schmutz J."/>
            <person name="Haiminen N."/>
            <person name="Iii D.L."/>
            <person name="Cornejo O."/>
            <person name="Findley S.D."/>
            <person name="Zheng P."/>
            <person name="Utro F."/>
            <person name="Royaert S."/>
            <person name="Saski C."/>
            <person name="Jenkins J."/>
            <person name="Podicheti R."/>
            <person name="Zhao M."/>
            <person name="Scheffler B.E."/>
            <person name="Stack J.C."/>
            <person name="Feltus F.A."/>
            <person name="Mustiga G.M."/>
            <person name="Amores F."/>
            <person name="Phillips W."/>
            <person name="Marelli J.P."/>
            <person name="May G.D."/>
            <person name="Shapiro H."/>
            <person name="Ma J."/>
            <person name="Bustamante C.D."/>
            <person name="Schnell R.J."/>
            <person name="Main D."/>
            <person name="Gilbert D."/>
            <person name="Parida L."/>
            <person name="Kuhn D.N."/>
        </authorList>
    </citation>
    <scope>NUCLEOTIDE SEQUENCE [LARGE SCALE GENOMIC DNA]</scope>
    <source>
        <strain evidence="2">cv. Matina 1-6</strain>
    </source>
</reference>
<dbReference type="EMBL" id="CM001881">
    <property type="protein sequence ID" value="EOY21282.1"/>
    <property type="molecule type" value="Genomic_DNA"/>
</dbReference>
<dbReference type="HOGENOM" id="CLU_1952739_0_0_1"/>
<dbReference type="AlphaFoldDB" id="A0A061FWP0"/>
<proteinExistence type="predicted"/>
<protein>
    <submittedName>
        <fullName evidence="1">Uncharacterized protein</fullName>
    </submittedName>
</protein>
<gene>
    <name evidence="1" type="ORF">TCM_012725</name>
</gene>
<sequence>MLLVNKKYKNLRPSRTNSTHVIRKDMFFMHHIKHNIKIYLADFILQDMMEVTTKKNRTLVYGMVYKQSNGGWYQSHVTSAQVLEPRETEPENENEDTEVLVTSTIINSQIAEMKDYFGSIIRRLIKERE</sequence>
<accession>A0A061FWP0</accession>